<dbReference type="GO" id="GO:0005667">
    <property type="term" value="C:transcription regulator complex"/>
    <property type="evidence" value="ECO:0007669"/>
    <property type="project" value="TreeGrafter"/>
</dbReference>
<feature type="region of interest" description="Disordered" evidence="1">
    <location>
        <begin position="142"/>
        <end position="171"/>
    </location>
</feature>
<dbReference type="Pfam" id="PF10545">
    <property type="entry name" value="MADF_DNA_bdg"/>
    <property type="match status" value="1"/>
</dbReference>
<feature type="compositionally biased region" description="Polar residues" evidence="1">
    <location>
        <begin position="142"/>
        <end position="158"/>
    </location>
</feature>
<sequence length="275" mass="32054">MKRACLYGSQLAVRSQHVCRRMYVAAMTFDTEKFIWEIESGKAIWDITSEEYSDRDLKKRRWEEIMNKMCSESLSENEKKEFGKSLQSKWKNIRTSYSREVKRRAGIKSGSAASRKSPYVYFEQLHFLRPTVVINETQNSMDETRTAETNANSGSTQGERPVSKKKKTSDDHNLVQNLVRFANVMLIMNQGHRPPDHIDHKHRSVDDIAKVKDTRLNMDQKPQAVGSIAMDTRHTRIKDQKPRPLKAAVSILWLFQTGKTIQFILMRYHQLTQMQ</sequence>
<evidence type="ECO:0000313" key="4">
    <source>
        <dbReference type="Proteomes" id="UP000299102"/>
    </source>
</evidence>
<dbReference type="Proteomes" id="UP000299102">
    <property type="component" value="Unassembled WGS sequence"/>
</dbReference>
<evidence type="ECO:0000259" key="2">
    <source>
        <dbReference type="PROSITE" id="PS51029"/>
    </source>
</evidence>
<name>A0A4C1UJD9_EUMVA</name>
<evidence type="ECO:0000256" key="1">
    <source>
        <dbReference type="SAM" id="MobiDB-lite"/>
    </source>
</evidence>
<dbReference type="SMART" id="SM00595">
    <property type="entry name" value="MADF"/>
    <property type="match status" value="1"/>
</dbReference>
<accession>A0A4C1UJD9</accession>
<evidence type="ECO:0000313" key="3">
    <source>
        <dbReference type="EMBL" id="GBP26207.1"/>
    </source>
</evidence>
<organism evidence="3 4">
    <name type="scientific">Eumeta variegata</name>
    <name type="common">Bagworm moth</name>
    <name type="synonym">Eumeta japonica</name>
    <dbReference type="NCBI Taxonomy" id="151549"/>
    <lineage>
        <taxon>Eukaryota</taxon>
        <taxon>Metazoa</taxon>
        <taxon>Ecdysozoa</taxon>
        <taxon>Arthropoda</taxon>
        <taxon>Hexapoda</taxon>
        <taxon>Insecta</taxon>
        <taxon>Pterygota</taxon>
        <taxon>Neoptera</taxon>
        <taxon>Endopterygota</taxon>
        <taxon>Lepidoptera</taxon>
        <taxon>Glossata</taxon>
        <taxon>Ditrysia</taxon>
        <taxon>Tineoidea</taxon>
        <taxon>Psychidae</taxon>
        <taxon>Oiketicinae</taxon>
        <taxon>Eumeta</taxon>
    </lineage>
</organism>
<dbReference type="GO" id="GO:0005634">
    <property type="term" value="C:nucleus"/>
    <property type="evidence" value="ECO:0007669"/>
    <property type="project" value="TreeGrafter"/>
</dbReference>
<comment type="caution">
    <text evidence="3">The sequence shown here is derived from an EMBL/GenBank/DDBJ whole genome shotgun (WGS) entry which is preliminary data.</text>
</comment>
<dbReference type="EMBL" id="BGZK01000177">
    <property type="protein sequence ID" value="GBP26207.1"/>
    <property type="molecule type" value="Genomic_DNA"/>
</dbReference>
<proteinExistence type="predicted"/>
<feature type="domain" description="MADF" evidence="2">
    <location>
        <begin position="33"/>
        <end position="133"/>
    </location>
</feature>
<dbReference type="GO" id="GO:0006357">
    <property type="term" value="P:regulation of transcription by RNA polymerase II"/>
    <property type="evidence" value="ECO:0007669"/>
    <property type="project" value="TreeGrafter"/>
</dbReference>
<dbReference type="OrthoDB" id="6616165at2759"/>
<gene>
    <name evidence="3" type="ORF">EVAR_74970_1</name>
</gene>
<reference evidence="3 4" key="1">
    <citation type="journal article" date="2019" name="Commun. Biol.">
        <title>The bagworm genome reveals a unique fibroin gene that provides high tensile strength.</title>
        <authorList>
            <person name="Kono N."/>
            <person name="Nakamura H."/>
            <person name="Ohtoshi R."/>
            <person name="Tomita M."/>
            <person name="Numata K."/>
            <person name="Arakawa K."/>
        </authorList>
    </citation>
    <scope>NUCLEOTIDE SEQUENCE [LARGE SCALE GENOMIC DNA]</scope>
</reference>
<dbReference type="PANTHER" id="PTHR12243">
    <property type="entry name" value="MADF DOMAIN TRANSCRIPTION FACTOR"/>
    <property type="match status" value="1"/>
</dbReference>
<dbReference type="PANTHER" id="PTHR12243:SF67">
    <property type="entry name" value="COREPRESSOR OF PANGOLIN, ISOFORM A-RELATED"/>
    <property type="match status" value="1"/>
</dbReference>
<dbReference type="InterPro" id="IPR039353">
    <property type="entry name" value="TF_Adf1"/>
</dbReference>
<dbReference type="InterPro" id="IPR006578">
    <property type="entry name" value="MADF-dom"/>
</dbReference>
<keyword evidence="4" id="KW-1185">Reference proteome</keyword>
<dbReference type="PROSITE" id="PS51029">
    <property type="entry name" value="MADF"/>
    <property type="match status" value="1"/>
</dbReference>
<protein>
    <recommendedName>
        <fullName evidence="2">MADF domain-containing protein</fullName>
    </recommendedName>
</protein>
<dbReference type="AlphaFoldDB" id="A0A4C1UJD9"/>